<dbReference type="EMBL" id="BQNB010018901">
    <property type="protein sequence ID" value="GJT79468.1"/>
    <property type="molecule type" value="Genomic_DNA"/>
</dbReference>
<reference evidence="1" key="1">
    <citation type="journal article" date="2022" name="Int. J. Mol. Sci.">
        <title>Draft Genome of Tanacetum Coccineum: Genomic Comparison of Closely Related Tanacetum-Family Plants.</title>
        <authorList>
            <person name="Yamashiro T."/>
            <person name="Shiraishi A."/>
            <person name="Nakayama K."/>
            <person name="Satake H."/>
        </authorList>
    </citation>
    <scope>NUCLEOTIDE SEQUENCE</scope>
</reference>
<proteinExistence type="predicted"/>
<organism evidence="1 2">
    <name type="scientific">Tanacetum coccineum</name>
    <dbReference type="NCBI Taxonomy" id="301880"/>
    <lineage>
        <taxon>Eukaryota</taxon>
        <taxon>Viridiplantae</taxon>
        <taxon>Streptophyta</taxon>
        <taxon>Embryophyta</taxon>
        <taxon>Tracheophyta</taxon>
        <taxon>Spermatophyta</taxon>
        <taxon>Magnoliopsida</taxon>
        <taxon>eudicotyledons</taxon>
        <taxon>Gunneridae</taxon>
        <taxon>Pentapetalae</taxon>
        <taxon>asterids</taxon>
        <taxon>campanulids</taxon>
        <taxon>Asterales</taxon>
        <taxon>Asteraceae</taxon>
        <taxon>Asteroideae</taxon>
        <taxon>Anthemideae</taxon>
        <taxon>Anthemidinae</taxon>
        <taxon>Tanacetum</taxon>
    </lineage>
</organism>
<gene>
    <name evidence="1" type="ORF">Tco_1053810</name>
</gene>
<evidence type="ECO:0000313" key="1">
    <source>
        <dbReference type="EMBL" id="GJT79468.1"/>
    </source>
</evidence>
<name>A0ABQ5GUY4_9ASTR</name>
<accession>A0ABQ5GUY4</accession>
<evidence type="ECO:0000313" key="2">
    <source>
        <dbReference type="Proteomes" id="UP001151760"/>
    </source>
</evidence>
<keyword evidence="2" id="KW-1185">Reference proteome</keyword>
<dbReference type="Proteomes" id="UP001151760">
    <property type="component" value="Unassembled WGS sequence"/>
</dbReference>
<protein>
    <submittedName>
        <fullName evidence="1">Uncharacterized protein</fullName>
    </submittedName>
</protein>
<reference evidence="1" key="2">
    <citation type="submission" date="2022-01" db="EMBL/GenBank/DDBJ databases">
        <authorList>
            <person name="Yamashiro T."/>
            <person name="Shiraishi A."/>
            <person name="Satake H."/>
            <person name="Nakayama K."/>
        </authorList>
    </citation>
    <scope>NUCLEOTIDE SEQUENCE</scope>
</reference>
<sequence>MTGGLLRGTPGDNIGATPTGVTGNVFGSTLGGPLEINVEIPLDGAVPSVREQIEGHLSALRSLLKEHNGRGNVSNDTEDQPRVQTVVTGTVVDADLKKPFKEAVKTPLT</sequence>
<comment type="caution">
    <text evidence="1">The sequence shown here is derived from an EMBL/GenBank/DDBJ whole genome shotgun (WGS) entry which is preliminary data.</text>
</comment>